<dbReference type="CDD" id="cd07034">
    <property type="entry name" value="TPP_PYR_PFOR_IOR-alpha_like"/>
    <property type="match status" value="1"/>
</dbReference>
<comment type="cofactor">
    <cofactor evidence="14">
        <name>[4Fe-4S] cluster</name>
        <dbReference type="ChEBI" id="CHEBI:49883"/>
    </cofactor>
    <text evidence="14">Binds 2 [4Fe-4S] clusters. In this family the first cluster has a non-standard and varying [4Fe-4S] binding motif CX(2)CX(2)CX(4-5)CP.</text>
</comment>
<dbReference type="PANTHER" id="PTHR43710:SF7">
    <property type="entry name" value="INDOLEPYRUVATE OXIDOREDUCTASE SUBUNIT IORA"/>
    <property type="match status" value="1"/>
</dbReference>
<dbReference type="GO" id="GO:0051539">
    <property type="term" value="F:4 iron, 4 sulfur cluster binding"/>
    <property type="evidence" value="ECO:0007669"/>
    <property type="project" value="UniProtKB-UniRule"/>
</dbReference>
<evidence type="ECO:0000256" key="1">
    <source>
        <dbReference type="ARBA" id="ARBA00002995"/>
    </source>
</evidence>
<evidence type="ECO:0000256" key="10">
    <source>
        <dbReference type="ARBA" id="ARBA00023004"/>
    </source>
</evidence>
<comment type="catalytic activity">
    <reaction evidence="13 14">
        <text>indole-3-pyruvate + 2 oxidized [2Fe-2S]-[ferredoxin] + CoA = (indol-3-yl)acetyl-CoA + 2 reduced [2Fe-2S]-[ferredoxin] + CO2 + H(+)</text>
        <dbReference type="Rhea" id="RHEA:12645"/>
        <dbReference type="Rhea" id="RHEA-COMP:10000"/>
        <dbReference type="Rhea" id="RHEA-COMP:10001"/>
        <dbReference type="ChEBI" id="CHEBI:15378"/>
        <dbReference type="ChEBI" id="CHEBI:16526"/>
        <dbReference type="ChEBI" id="CHEBI:17640"/>
        <dbReference type="ChEBI" id="CHEBI:33737"/>
        <dbReference type="ChEBI" id="CHEBI:33738"/>
        <dbReference type="ChEBI" id="CHEBI:57271"/>
        <dbReference type="ChEBI" id="CHEBI:57287"/>
        <dbReference type="EC" id="1.2.7.8"/>
    </reaction>
</comment>
<dbReference type="PIRSF" id="PIRSF006439">
    <property type="entry name" value="Indolepyruvate_ferr_oxidored"/>
    <property type="match status" value="1"/>
</dbReference>
<dbReference type="EC" id="1.2.7.8" evidence="3 14"/>
<evidence type="ECO:0000313" key="16">
    <source>
        <dbReference type="EMBL" id="BDG59182.1"/>
    </source>
</evidence>
<evidence type="ECO:0000259" key="15">
    <source>
        <dbReference type="PROSITE" id="PS51379"/>
    </source>
</evidence>
<dbReference type="InterPro" id="IPR029061">
    <property type="entry name" value="THDP-binding"/>
</dbReference>
<keyword evidence="10 14" id="KW-0408">Iron</keyword>
<protein>
    <recommendedName>
        <fullName evidence="4 14">Indolepyruvate oxidoreductase subunit IorA</fullName>
        <shortName evidence="14">IOR</shortName>
        <ecNumber evidence="3 14">1.2.7.8</ecNumber>
    </recommendedName>
    <alternativeName>
        <fullName evidence="12 14">Indolepyruvate ferredoxin oxidoreductase subunit alpha</fullName>
    </alternativeName>
</protein>
<evidence type="ECO:0000256" key="7">
    <source>
        <dbReference type="ARBA" id="ARBA00022723"/>
    </source>
</evidence>
<dbReference type="SUPFAM" id="SSF52922">
    <property type="entry name" value="TK C-terminal domain-like"/>
    <property type="match status" value="1"/>
</dbReference>
<comment type="subunit">
    <text evidence="2">Heterodimer of the IorA and IorB subunits.</text>
</comment>
<dbReference type="RefSeq" id="WP_264843299.1">
    <property type="nucleotide sequence ID" value="NZ_AP025628.1"/>
</dbReference>
<evidence type="ECO:0000256" key="2">
    <source>
        <dbReference type="ARBA" id="ARBA00011238"/>
    </source>
</evidence>
<dbReference type="Pfam" id="PF02775">
    <property type="entry name" value="TPP_enzyme_C"/>
    <property type="match status" value="1"/>
</dbReference>
<dbReference type="SUPFAM" id="SSF52518">
    <property type="entry name" value="Thiamin diphosphate-binding fold (THDP-binding)"/>
    <property type="match status" value="2"/>
</dbReference>
<keyword evidence="6 14" id="KW-0004">4Fe-4S</keyword>
<dbReference type="FunFam" id="3.40.50.970:FF:000039">
    <property type="entry name" value="Indolepyruvate oxidoreductase subunit IorA"/>
    <property type="match status" value="1"/>
</dbReference>
<dbReference type="InterPro" id="IPR017896">
    <property type="entry name" value="4Fe4S_Fe-S-bd"/>
</dbReference>
<dbReference type="PROSITE" id="PS51379">
    <property type="entry name" value="4FE4S_FER_2"/>
    <property type="match status" value="1"/>
</dbReference>
<dbReference type="GO" id="GO:0030976">
    <property type="term" value="F:thiamine pyrophosphate binding"/>
    <property type="evidence" value="ECO:0007669"/>
    <property type="project" value="InterPro"/>
</dbReference>
<evidence type="ECO:0000256" key="5">
    <source>
        <dbReference type="ARBA" id="ARBA00022448"/>
    </source>
</evidence>
<dbReference type="InterPro" id="IPR002880">
    <property type="entry name" value="Pyrv_Fd/Flavodoxin_OxRdtase_N"/>
</dbReference>
<dbReference type="Pfam" id="PF01855">
    <property type="entry name" value="POR_N"/>
    <property type="match status" value="1"/>
</dbReference>
<dbReference type="SUPFAM" id="SSF54862">
    <property type="entry name" value="4Fe-4S ferredoxins"/>
    <property type="match status" value="1"/>
</dbReference>
<name>A0AA35CHU4_9FIRM</name>
<dbReference type="KEGG" id="cmic:caldi_02720"/>
<reference evidence="16" key="1">
    <citation type="submission" date="2022-03" db="EMBL/GenBank/DDBJ databases">
        <title>Complete genome sequence of Caldinitratiruptor microaerophilus.</title>
        <authorList>
            <person name="Mukaiyama R."/>
            <person name="Nishiyama T."/>
            <person name="Ueda K."/>
        </authorList>
    </citation>
    <scope>NUCLEOTIDE SEQUENCE</scope>
    <source>
        <strain evidence="16">JCM 16183</strain>
    </source>
</reference>
<dbReference type="InterPro" id="IPR009014">
    <property type="entry name" value="Transketo_C/PFOR_II"/>
</dbReference>
<comment type="function">
    <text evidence="1 14">Catalyzes the ferredoxin-dependent oxidative decarboxylation of arylpyruvates.</text>
</comment>
<dbReference type="EMBL" id="AP025628">
    <property type="protein sequence ID" value="BDG59182.1"/>
    <property type="molecule type" value="Genomic_DNA"/>
</dbReference>
<organism evidence="16 17">
    <name type="scientific">Caldinitratiruptor microaerophilus</name>
    <dbReference type="NCBI Taxonomy" id="671077"/>
    <lineage>
        <taxon>Bacteria</taxon>
        <taxon>Bacillati</taxon>
        <taxon>Bacillota</taxon>
        <taxon>Clostridia</taxon>
        <taxon>Eubacteriales</taxon>
        <taxon>Symbiobacteriaceae</taxon>
        <taxon>Caldinitratiruptor</taxon>
    </lineage>
</organism>
<proteinExistence type="predicted"/>
<feature type="domain" description="4Fe-4S ferredoxin-type" evidence="15">
    <location>
        <begin position="574"/>
        <end position="603"/>
    </location>
</feature>
<evidence type="ECO:0000313" key="17">
    <source>
        <dbReference type="Proteomes" id="UP001163687"/>
    </source>
</evidence>
<keyword evidence="11 14" id="KW-0411">Iron-sulfur</keyword>
<evidence type="ECO:0000256" key="11">
    <source>
        <dbReference type="ARBA" id="ARBA00023014"/>
    </source>
</evidence>
<evidence type="ECO:0000256" key="4">
    <source>
        <dbReference type="ARBA" id="ARBA00017710"/>
    </source>
</evidence>
<keyword evidence="17" id="KW-1185">Reference proteome</keyword>
<keyword evidence="5 14" id="KW-0813">Transport</keyword>
<keyword evidence="8 14" id="KW-0249">Electron transport</keyword>
<evidence type="ECO:0000256" key="9">
    <source>
        <dbReference type="ARBA" id="ARBA00023002"/>
    </source>
</evidence>
<dbReference type="InterPro" id="IPR017721">
    <property type="entry name" value="IorA"/>
</dbReference>
<sequence length="607" mass="63865">MTAAMRRLLTGNEAIAHGAFHAGVGYGGCFPGGPTTEVTYTLRDLAAAAGGKPYLEWAINEKVALEAASGAAMSGVRSISVMKHFGVNNAADQLFAVALMGVPGLVLVVGDDPGGHSSHSEQDTRNYAFAAELPLIEPANPQEAYDLIQAAFVLSEQAKLPVYFRTVKWLSHWAAPVALTSSPRTPVARPAWDATQYETRPVVDRHRALHEKLVAVGDLVRSWTCNRTEGPEGSARIGVVAAGFAYTYVREALEVLGLRASVPLCKVATLNPLPEWVLVPFLSRCQQVLVVEEGEPLVLDRLKQLAHTAGLNCRLTRGTVPTVGELTPDSVLEAIASLAGVGVASPAPPASLKALAATLPERQPAPRAGNPHRATFYAVRRFIREAPRQVIFMGDVGEAPVVARRWMKSHATMGGGIGMAIGAAGADPDVIALTTCGDGTLLGFALGGLASAVYNRNRVITLICDNGTMESTGWQETATTGRNLTGPAPVLDIPGTLRALGLDRVEEVDARDAGAVLAALNRCAAENGPTAVVAVGRYTDDYPYVSVEIDEVQAPGLKSFVEDFACPALGWDGQRAYIDKAACVCCGDCARAAPTGAIRAIPKGVAR</sequence>
<dbReference type="Proteomes" id="UP001163687">
    <property type="component" value="Chromosome"/>
</dbReference>
<dbReference type="AlphaFoldDB" id="A0AA35CHU4"/>
<dbReference type="PANTHER" id="PTHR43710">
    <property type="entry name" value="2-HYDROXYACYL-COA LYASE"/>
    <property type="match status" value="1"/>
</dbReference>
<evidence type="ECO:0000256" key="6">
    <source>
        <dbReference type="ARBA" id="ARBA00022485"/>
    </source>
</evidence>
<evidence type="ECO:0000256" key="13">
    <source>
        <dbReference type="ARBA" id="ARBA00048332"/>
    </source>
</evidence>
<dbReference type="GO" id="GO:0046872">
    <property type="term" value="F:metal ion binding"/>
    <property type="evidence" value="ECO:0007669"/>
    <property type="project" value="UniProtKB-UniRule"/>
</dbReference>
<dbReference type="GO" id="GO:0043805">
    <property type="term" value="F:indolepyruvate ferredoxin oxidoreductase activity"/>
    <property type="evidence" value="ECO:0007669"/>
    <property type="project" value="UniProtKB-UniRule"/>
</dbReference>
<gene>
    <name evidence="16" type="ORF">caldi_02720</name>
</gene>
<dbReference type="InterPro" id="IPR011766">
    <property type="entry name" value="TPP_enzyme_TPP-bd"/>
</dbReference>
<dbReference type="Gene3D" id="3.40.50.970">
    <property type="match status" value="2"/>
</dbReference>
<keyword evidence="7 14" id="KW-0479">Metal-binding</keyword>
<keyword evidence="9 14" id="KW-0560">Oxidoreductase</keyword>
<evidence type="ECO:0000256" key="14">
    <source>
        <dbReference type="PIRNR" id="PIRNR006439"/>
    </source>
</evidence>
<accession>A0AA35CHU4</accession>
<evidence type="ECO:0000256" key="3">
    <source>
        <dbReference type="ARBA" id="ARBA00012812"/>
    </source>
</evidence>
<evidence type="ECO:0000256" key="8">
    <source>
        <dbReference type="ARBA" id="ARBA00022982"/>
    </source>
</evidence>
<dbReference type="InterPro" id="IPR045025">
    <property type="entry name" value="HACL1-like"/>
</dbReference>
<evidence type="ECO:0000256" key="12">
    <source>
        <dbReference type="ARBA" id="ARBA00030514"/>
    </source>
</evidence>